<feature type="binding site" evidence="17">
    <location>
        <begin position="118"/>
        <end position="124"/>
    </location>
    <ligand>
        <name>ATP</name>
        <dbReference type="ChEBI" id="CHEBI:30616"/>
    </ligand>
</feature>
<evidence type="ECO:0000313" key="21">
    <source>
        <dbReference type="EMBL" id="CUW03972.1"/>
    </source>
</evidence>
<evidence type="ECO:0000256" key="15">
    <source>
        <dbReference type="ARBA" id="ARBA00032324"/>
    </source>
</evidence>
<keyword evidence="17 18" id="KW-0132">Cell division</keyword>
<evidence type="ECO:0000256" key="14">
    <source>
        <dbReference type="ARBA" id="ARBA00030398"/>
    </source>
</evidence>
<evidence type="ECO:0000256" key="2">
    <source>
        <dbReference type="ARBA" id="ARBA00004496"/>
    </source>
</evidence>
<dbReference type="InterPro" id="IPR004101">
    <property type="entry name" value="Mur_ligase_C"/>
</dbReference>
<evidence type="ECO:0000259" key="19">
    <source>
        <dbReference type="Pfam" id="PF02875"/>
    </source>
</evidence>
<evidence type="ECO:0000256" key="18">
    <source>
        <dbReference type="RuleBase" id="RU003664"/>
    </source>
</evidence>
<reference evidence="21 22" key="1">
    <citation type="submission" date="2015-12" db="EMBL/GenBank/DDBJ databases">
        <authorList>
            <person name="Andreevskaya M."/>
        </authorList>
    </citation>
    <scope>NUCLEOTIDE SEQUENCE [LARGE SCALE GENOMIC DNA]</scope>
    <source>
        <strain evidence="21 22">C122c</strain>
    </source>
</reference>
<dbReference type="SUPFAM" id="SSF53623">
    <property type="entry name" value="MurD-like peptide ligases, catalytic domain"/>
    <property type="match status" value="1"/>
</dbReference>
<evidence type="ECO:0000256" key="13">
    <source>
        <dbReference type="ARBA" id="ARBA00023316"/>
    </source>
</evidence>
<dbReference type="Pfam" id="PF08245">
    <property type="entry name" value="Mur_ligase_M"/>
    <property type="match status" value="1"/>
</dbReference>
<dbReference type="GO" id="GO:0008764">
    <property type="term" value="F:UDP-N-acetylmuramoylalanine-D-glutamate ligase activity"/>
    <property type="evidence" value="ECO:0007669"/>
    <property type="project" value="UniProtKB-EC"/>
</dbReference>
<comment type="subcellular location">
    <subcellularLocation>
        <location evidence="2 17 18">Cytoplasm</location>
    </subcellularLocation>
</comment>
<keyword evidence="22" id="KW-1185">Reference proteome</keyword>
<keyword evidence="11 17" id="KW-0133">Cell shape</keyword>
<dbReference type="SUPFAM" id="SSF53244">
    <property type="entry name" value="MurD-like peptide ligases, peptide-binding domain"/>
    <property type="match status" value="1"/>
</dbReference>
<dbReference type="InterPro" id="IPR013221">
    <property type="entry name" value="Mur_ligase_cen"/>
</dbReference>
<evidence type="ECO:0000256" key="7">
    <source>
        <dbReference type="ARBA" id="ARBA00022490"/>
    </source>
</evidence>
<protein>
    <recommendedName>
        <fullName evidence="6 17">UDP-N-acetylmuramoylalanine--D-glutamate ligase</fullName>
        <ecNumber evidence="5 17">6.3.2.9</ecNumber>
    </recommendedName>
    <alternativeName>
        <fullName evidence="15 17">D-glutamic acid-adding enzyme</fullName>
    </alternativeName>
    <alternativeName>
        <fullName evidence="14 17">UDP-N-acetylmuramoyl-L-alanyl-D-glutamate synthetase</fullName>
    </alternativeName>
</protein>
<comment type="similarity">
    <text evidence="4 17">Belongs to the MurCDEF family.</text>
</comment>
<proteinExistence type="inferred from homology"/>
<sequence length="449" mass="49069">MMKIQDFNNKKVMVFGWARSGKAAAQRLLELGAQVTVVNGGEFEDDMVYRQLLAAGVQFINHDDAVSLNTSFDYLIKNPGINYETALVKQAKKLKIPILTEVAVALSSFEGRLIAVTGSNGKTTTTSLIRDMLKSDGQKVTTAGNIGIPVCEVIKDLTADDTLLLELSSFQLMGTPDIRPDIALITNIFANHLDYHGTRENYVAAKFQLTKNQTSNQLLVLNADGQDTDEFIKKTHAKVVAFSRIKNDYTVRTDNVDLIISDNHLMPLSGIKLVGPHNLENIVAAVTVAKLAGVHDTAIRHVLETFGGVEHRLQHVLTDNGVVFYNDSKATDIEATQTALNSFHQPTIWLAGGLDRGDDLMRLLPNLSHVKAVIAFGETQQKIVAVARAANKPVITVDDVEQAVPVAVKLAVTGDVVLLSPAAASWDQYKSFEERGERYVTELKKVLGL</sequence>
<evidence type="ECO:0000256" key="3">
    <source>
        <dbReference type="ARBA" id="ARBA00004752"/>
    </source>
</evidence>
<evidence type="ECO:0000256" key="8">
    <source>
        <dbReference type="ARBA" id="ARBA00022598"/>
    </source>
</evidence>
<comment type="catalytic activity">
    <reaction evidence="16 17 18">
        <text>UDP-N-acetyl-alpha-D-muramoyl-L-alanine + D-glutamate + ATP = UDP-N-acetyl-alpha-D-muramoyl-L-alanyl-D-glutamate + ADP + phosphate + H(+)</text>
        <dbReference type="Rhea" id="RHEA:16429"/>
        <dbReference type="ChEBI" id="CHEBI:15378"/>
        <dbReference type="ChEBI" id="CHEBI:29986"/>
        <dbReference type="ChEBI" id="CHEBI:30616"/>
        <dbReference type="ChEBI" id="CHEBI:43474"/>
        <dbReference type="ChEBI" id="CHEBI:83898"/>
        <dbReference type="ChEBI" id="CHEBI:83900"/>
        <dbReference type="ChEBI" id="CHEBI:456216"/>
        <dbReference type="EC" id="6.3.2.9"/>
    </reaction>
</comment>
<feature type="domain" description="Mur ligase C-terminal" evidence="19">
    <location>
        <begin position="311"/>
        <end position="422"/>
    </location>
</feature>
<keyword evidence="8 17" id="KW-0436">Ligase</keyword>
<evidence type="ECO:0000256" key="9">
    <source>
        <dbReference type="ARBA" id="ARBA00022741"/>
    </source>
</evidence>
<gene>
    <name evidence="17" type="primary">murD</name>
    <name evidence="21" type="ORF">C122C_1894</name>
</gene>
<dbReference type="Gene3D" id="3.40.50.720">
    <property type="entry name" value="NAD(P)-binding Rossmann-like Domain"/>
    <property type="match status" value="1"/>
</dbReference>
<keyword evidence="10 17" id="KW-0067">ATP-binding</keyword>
<evidence type="ECO:0000256" key="4">
    <source>
        <dbReference type="ARBA" id="ARBA00010416"/>
    </source>
</evidence>
<keyword evidence="12 17" id="KW-0573">Peptidoglycan synthesis</keyword>
<dbReference type="EMBL" id="FBSY01000001">
    <property type="protein sequence ID" value="CUW03972.1"/>
    <property type="molecule type" value="Genomic_DNA"/>
</dbReference>
<evidence type="ECO:0000256" key="6">
    <source>
        <dbReference type="ARBA" id="ARBA00015655"/>
    </source>
</evidence>
<evidence type="ECO:0000256" key="16">
    <source>
        <dbReference type="ARBA" id="ARBA00047632"/>
    </source>
</evidence>
<dbReference type="PANTHER" id="PTHR43692">
    <property type="entry name" value="UDP-N-ACETYLMURAMOYLALANINE--D-GLUTAMATE LIGASE"/>
    <property type="match status" value="1"/>
</dbReference>
<evidence type="ECO:0000313" key="22">
    <source>
        <dbReference type="Proteomes" id="UP000199271"/>
    </source>
</evidence>
<dbReference type="InterPro" id="IPR036565">
    <property type="entry name" value="Mur-like_cat_sf"/>
</dbReference>
<name>A0ABP2AZR2_9LACO</name>
<comment type="function">
    <text evidence="1 17 18">Cell wall formation. Catalyzes the addition of glutamate to the nucleotide precursor UDP-N-acetylmuramoyl-L-alanine (UMA).</text>
</comment>
<evidence type="ECO:0000256" key="11">
    <source>
        <dbReference type="ARBA" id="ARBA00022960"/>
    </source>
</evidence>
<evidence type="ECO:0000256" key="10">
    <source>
        <dbReference type="ARBA" id="ARBA00022840"/>
    </source>
</evidence>
<dbReference type="EC" id="6.3.2.9" evidence="5 17"/>
<dbReference type="NCBIfam" id="TIGR01087">
    <property type="entry name" value="murD"/>
    <property type="match status" value="1"/>
</dbReference>
<comment type="pathway">
    <text evidence="3 17 18">Cell wall biogenesis; peptidoglycan biosynthesis.</text>
</comment>
<evidence type="ECO:0000256" key="12">
    <source>
        <dbReference type="ARBA" id="ARBA00022984"/>
    </source>
</evidence>
<accession>A0ABP2AZR2</accession>
<evidence type="ECO:0000259" key="20">
    <source>
        <dbReference type="Pfam" id="PF08245"/>
    </source>
</evidence>
<evidence type="ECO:0000256" key="5">
    <source>
        <dbReference type="ARBA" id="ARBA00012212"/>
    </source>
</evidence>
<dbReference type="InterPro" id="IPR005762">
    <property type="entry name" value="MurD"/>
</dbReference>
<dbReference type="Proteomes" id="UP000199271">
    <property type="component" value="Unassembled WGS sequence"/>
</dbReference>
<dbReference type="InterPro" id="IPR036615">
    <property type="entry name" value="Mur_ligase_C_dom_sf"/>
</dbReference>
<dbReference type="SUPFAM" id="SSF51984">
    <property type="entry name" value="MurCD N-terminal domain"/>
    <property type="match status" value="1"/>
</dbReference>
<keyword evidence="17 18" id="KW-0131">Cell cycle</keyword>
<keyword evidence="13 17" id="KW-0961">Cell wall biogenesis/degradation</keyword>
<evidence type="ECO:0000256" key="1">
    <source>
        <dbReference type="ARBA" id="ARBA00002734"/>
    </source>
</evidence>
<keyword evidence="7 17" id="KW-0963">Cytoplasm</keyword>
<organism evidence="21 22">
    <name type="scientific">Leuconostoc gasicomitatum</name>
    <dbReference type="NCBI Taxonomy" id="115778"/>
    <lineage>
        <taxon>Bacteria</taxon>
        <taxon>Bacillati</taxon>
        <taxon>Bacillota</taxon>
        <taxon>Bacilli</taxon>
        <taxon>Lactobacillales</taxon>
        <taxon>Lactobacillaceae</taxon>
        <taxon>Leuconostoc</taxon>
        <taxon>Leuconostoc gelidum group</taxon>
    </lineage>
</organism>
<evidence type="ECO:0000256" key="17">
    <source>
        <dbReference type="HAMAP-Rule" id="MF_00639"/>
    </source>
</evidence>
<feature type="domain" description="Mur ligase central" evidence="20">
    <location>
        <begin position="116"/>
        <end position="289"/>
    </location>
</feature>
<dbReference type="Gene3D" id="3.90.190.20">
    <property type="entry name" value="Mur ligase, C-terminal domain"/>
    <property type="match status" value="1"/>
</dbReference>
<keyword evidence="9 17" id="KW-0547">Nucleotide-binding</keyword>
<dbReference type="HAMAP" id="MF_00639">
    <property type="entry name" value="MurD"/>
    <property type="match status" value="1"/>
</dbReference>
<dbReference type="PANTHER" id="PTHR43692:SF1">
    <property type="entry name" value="UDP-N-ACETYLMURAMOYLALANINE--D-GLUTAMATE LIGASE"/>
    <property type="match status" value="1"/>
</dbReference>
<comment type="caution">
    <text evidence="21">The sequence shown here is derived from an EMBL/GenBank/DDBJ whole genome shotgun (WGS) entry which is preliminary data.</text>
</comment>
<dbReference type="Pfam" id="PF02875">
    <property type="entry name" value="Mur_ligase_C"/>
    <property type="match status" value="1"/>
</dbReference>
<dbReference type="Gene3D" id="3.40.1190.10">
    <property type="entry name" value="Mur-like, catalytic domain"/>
    <property type="match status" value="1"/>
</dbReference>